<organism evidence="4 5">
    <name type="scientific">Aquimarina celericrescens</name>
    <dbReference type="NCBI Taxonomy" id="1964542"/>
    <lineage>
        <taxon>Bacteria</taxon>
        <taxon>Pseudomonadati</taxon>
        <taxon>Bacteroidota</taxon>
        <taxon>Flavobacteriia</taxon>
        <taxon>Flavobacteriales</taxon>
        <taxon>Flavobacteriaceae</taxon>
        <taxon>Aquimarina</taxon>
    </lineage>
</organism>
<gene>
    <name evidence="4" type="ORF">ACFSJT_07620</name>
</gene>
<evidence type="ECO:0000256" key="2">
    <source>
        <dbReference type="SAM" id="Phobius"/>
    </source>
</evidence>
<dbReference type="PANTHER" id="PTHR42951">
    <property type="entry name" value="METALLO-BETA-LACTAMASE DOMAIN-CONTAINING"/>
    <property type="match status" value="1"/>
</dbReference>
<dbReference type="PANTHER" id="PTHR42951:SF4">
    <property type="entry name" value="ACYL-COENZYME A THIOESTERASE MBLAC2"/>
    <property type="match status" value="1"/>
</dbReference>
<evidence type="ECO:0000313" key="4">
    <source>
        <dbReference type="EMBL" id="MFD2186658.1"/>
    </source>
</evidence>
<proteinExistence type="inferred from homology"/>
<keyword evidence="2" id="KW-0812">Transmembrane</keyword>
<keyword evidence="5" id="KW-1185">Reference proteome</keyword>
<feature type="transmembrane region" description="Helical" evidence="2">
    <location>
        <begin position="12"/>
        <end position="31"/>
    </location>
</feature>
<keyword evidence="2" id="KW-1133">Transmembrane helix</keyword>
<dbReference type="SMART" id="SM00849">
    <property type="entry name" value="Lactamase_B"/>
    <property type="match status" value="1"/>
</dbReference>
<dbReference type="Gene3D" id="3.60.15.10">
    <property type="entry name" value="Ribonuclease Z/Hydroxyacylglutathione hydrolase-like"/>
    <property type="match status" value="1"/>
</dbReference>
<evidence type="ECO:0000313" key="5">
    <source>
        <dbReference type="Proteomes" id="UP001597344"/>
    </source>
</evidence>
<evidence type="ECO:0000259" key="3">
    <source>
        <dbReference type="SMART" id="SM00849"/>
    </source>
</evidence>
<name>A0ABW5AUI1_9FLAO</name>
<dbReference type="EMBL" id="JBHUHY010000004">
    <property type="protein sequence ID" value="MFD2186658.1"/>
    <property type="molecule type" value="Genomic_DNA"/>
</dbReference>
<evidence type="ECO:0000256" key="1">
    <source>
        <dbReference type="ARBA" id="ARBA00005250"/>
    </source>
</evidence>
<protein>
    <submittedName>
        <fullName evidence="4">MBL fold metallo-hydrolase</fullName>
    </submittedName>
</protein>
<dbReference type="InterPro" id="IPR001279">
    <property type="entry name" value="Metallo-B-lactamas"/>
</dbReference>
<comment type="caution">
    <text evidence="4">The sequence shown here is derived from an EMBL/GenBank/DDBJ whole genome shotgun (WGS) entry which is preliminary data.</text>
</comment>
<dbReference type="Pfam" id="PF00753">
    <property type="entry name" value="Lactamase_B"/>
    <property type="match status" value="1"/>
</dbReference>
<dbReference type="RefSeq" id="WP_378319647.1">
    <property type="nucleotide sequence ID" value="NZ_JBHUHY010000004.1"/>
</dbReference>
<comment type="similarity">
    <text evidence="1">Belongs to the metallo-beta-lactamase superfamily. Class-B beta-lactamase family.</text>
</comment>
<keyword evidence="2" id="KW-0472">Membrane</keyword>
<sequence>MRLQTKNKKLQYDYRIWLSVSLIYLFLPIRLTAQKNHFLTEFSEQEVIIHGFSISGFSSVNTYLIELPDAIVLIDVQRSISNAEKVNRIIQRIGKEVKAIFITHGHPDHYGGLKTIYTKYPNAKIHTSERTKEIIANDELGFNKQTKLVLGDDFDENLTLPNTIFKNNEKIKIAGLEIQTLEMGEGEAPEMSVFYLPQLNVLFAGDVLVNAMTPFLIDANTLNWIEQLNDLKDTFPNAETVYPGHGFPGSFNQLIDNQIDYLKTFREYVRSALEKDNNVDEDEKNKIVKTMKRDYKGYVPVAAIENLLELNIDAISKEIVSKKK</sequence>
<accession>A0ABW5AUI1</accession>
<dbReference type="SUPFAM" id="SSF56281">
    <property type="entry name" value="Metallo-hydrolase/oxidoreductase"/>
    <property type="match status" value="1"/>
</dbReference>
<dbReference type="Proteomes" id="UP001597344">
    <property type="component" value="Unassembled WGS sequence"/>
</dbReference>
<dbReference type="InterPro" id="IPR050855">
    <property type="entry name" value="NDM-1-like"/>
</dbReference>
<feature type="domain" description="Metallo-beta-lactamase" evidence="3">
    <location>
        <begin position="59"/>
        <end position="245"/>
    </location>
</feature>
<reference evidence="5" key="1">
    <citation type="journal article" date="2019" name="Int. J. Syst. Evol. Microbiol.">
        <title>The Global Catalogue of Microorganisms (GCM) 10K type strain sequencing project: providing services to taxonomists for standard genome sequencing and annotation.</title>
        <authorList>
            <consortium name="The Broad Institute Genomics Platform"/>
            <consortium name="The Broad Institute Genome Sequencing Center for Infectious Disease"/>
            <person name="Wu L."/>
            <person name="Ma J."/>
        </authorList>
    </citation>
    <scope>NUCLEOTIDE SEQUENCE [LARGE SCALE GENOMIC DNA]</scope>
    <source>
        <strain evidence="5">DT92</strain>
    </source>
</reference>
<dbReference type="InterPro" id="IPR036866">
    <property type="entry name" value="RibonucZ/Hydroxyglut_hydro"/>
</dbReference>